<feature type="transmembrane region" description="Helical" evidence="4">
    <location>
        <begin position="6"/>
        <end position="27"/>
    </location>
</feature>
<dbReference type="PANTHER" id="PTHR43280:SF29">
    <property type="entry name" value="ARAC-FAMILY TRANSCRIPTIONAL REGULATOR"/>
    <property type="match status" value="1"/>
</dbReference>
<reference evidence="6 7" key="1">
    <citation type="submission" date="2024-05" db="EMBL/GenBank/DDBJ databases">
        <authorList>
            <person name="Duchaud E."/>
        </authorList>
    </citation>
    <scope>NUCLEOTIDE SEQUENCE [LARGE SCALE GENOMIC DNA]</scope>
    <source>
        <strain evidence="6">Ena-SAMPLE-TAB-13-05-2024-13:56:06:370-140305</strain>
    </source>
</reference>
<evidence type="ECO:0000256" key="3">
    <source>
        <dbReference type="ARBA" id="ARBA00023163"/>
    </source>
</evidence>
<dbReference type="Pfam" id="PF12833">
    <property type="entry name" value="HTH_18"/>
    <property type="match status" value="1"/>
</dbReference>
<dbReference type="Gene3D" id="1.10.10.60">
    <property type="entry name" value="Homeodomain-like"/>
    <property type="match status" value="2"/>
</dbReference>
<feature type="domain" description="HTH araC/xylS-type" evidence="5">
    <location>
        <begin position="276"/>
        <end position="377"/>
    </location>
</feature>
<protein>
    <submittedName>
        <fullName evidence="6">AraC family transcriptional regulator</fullName>
    </submittedName>
</protein>
<dbReference type="InterPro" id="IPR018060">
    <property type="entry name" value="HTH_AraC"/>
</dbReference>
<dbReference type="InterPro" id="IPR009057">
    <property type="entry name" value="Homeodomain-like_sf"/>
</dbReference>
<accession>A0ABM9PLV5</accession>
<keyword evidence="4" id="KW-0812">Transmembrane</keyword>
<evidence type="ECO:0000256" key="1">
    <source>
        <dbReference type="ARBA" id="ARBA00023015"/>
    </source>
</evidence>
<dbReference type="SUPFAM" id="SSF46689">
    <property type="entry name" value="Homeodomain-like"/>
    <property type="match status" value="1"/>
</dbReference>
<dbReference type="EMBL" id="CAXJRC010000019">
    <property type="protein sequence ID" value="CAL2106661.1"/>
    <property type="molecule type" value="Genomic_DNA"/>
</dbReference>
<evidence type="ECO:0000256" key="4">
    <source>
        <dbReference type="SAM" id="Phobius"/>
    </source>
</evidence>
<dbReference type="PANTHER" id="PTHR43280">
    <property type="entry name" value="ARAC-FAMILY TRANSCRIPTIONAL REGULATOR"/>
    <property type="match status" value="1"/>
</dbReference>
<feature type="transmembrane region" description="Helical" evidence="4">
    <location>
        <begin position="181"/>
        <end position="204"/>
    </location>
</feature>
<proteinExistence type="predicted"/>
<gene>
    <name evidence="6" type="ORF">T190115A13A_270018</name>
</gene>
<keyword evidence="2" id="KW-0238">DNA-binding</keyword>
<feature type="transmembrane region" description="Helical" evidence="4">
    <location>
        <begin position="70"/>
        <end position="92"/>
    </location>
</feature>
<organism evidence="6 7">
    <name type="scientific">Tenacibaculum vairaonense</name>
    <dbReference type="NCBI Taxonomy" id="3137860"/>
    <lineage>
        <taxon>Bacteria</taxon>
        <taxon>Pseudomonadati</taxon>
        <taxon>Bacteroidota</taxon>
        <taxon>Flavobacteriia</taxon>
        <taxon>Flavobacteriales</taxon>
        <taxon>Flavobacteriaceae</taxon>
        <taxon>Tenacibaculum</taxon>
    </lineage>
</organism>
<keyword evidence="7" id="KW-1185">Reference proteome</keyword>
<keyword evidence="3" id="KW-0804">Transcription</keyword>
<feature type="transmembrane region" description="Helical" evidence="4">
    <location>
        <begin position="39"/>
        <end position="58"/>
    </location>
</feature>
<dbReference type="PROSITE" id="PS01124">
    <property type="entry name" value="HTH_ARAC_FAMILY_2"/>
    <property type="match status" value="1"/>
</dbReference>
<name>A0ABM9PLV5_9FLAO</name>
<feature type="transmembrane region" description="Helical" evidence="4">
    <location>
        <begin position="104"/>
        <end position="122"/>
    </location>
</feature>
<comment type="caution">
    <text evidence="6">The sequence shown here is derived from an EMBL/GenBank/DDBJ whole genome shotgun (WGS) entry which is preliminary data.</text>
</comment>
<dbReference type="InterPro" id="IPR020449">
    <property type="entry name" value="Tscrpt_reg_AraC-type_HTH"/>
</dbReference>
<dbReference type="PRINTS" id="PR00032">
    <property type="entry name" value="HTHARAC"/>
</dbReference>
<evidence type="ECO:0000313" key="6">
    <source>
        <dbReference type="EMBL" id="CAL2106661.1"/>
    </source>
</evidence>
<feature type="transmembrane region" description="Helical" evidence="4">
    <location>
        <begin position="142"/>
        <end position="160"/>
    </location>
</feature>
<evidence type="ECO:0000313" key="7">
    <source>
        <dbReference type="Proteomes" id="UP001497602"/>
    </source>
</evidence>
<keyword evidence="4" id="KW-1133">Transmembrane helix</keyword>
<keyword evidence="4" id="KW-0472">Membrane</keyword>
<dbReference type="Proteomes" id="UP001497602">
    <property type="component" value="Unassembled WGS sequence"/>
</dbReference>
<evidence type="ECO:0000259" key="5">
    <source>
        <dbReference type="PROSITE" id="PS01124"/>
    </source>
</evidence>
<dbReference type="SMART" id="SM00342">
    <property type="entry name" value="HTH_ARAC"/>
    <property type="match status" value="1"/>
</dbReference>
<evidence type="ECO:0000256" key="2">
    <source>
        <dbReference type="ARBA" id="ARBA00023125"/>
    </source>
</evidence>
<feature type="transmembrane region" description="Helical" evidence="4">
    <location>
        <begin position="224"/>
        <end position="248"/>
    </location>
</feature>
<sequence>MSLNMKLFYDFIFILGFFTVWVYLFILFKSKEKRASKSILMGILVLVFFVLLESYSYIHKLRIGALISFLPAYTAKLIIGPLLLLYVRTLFYKRSQFLVKELRLFTPFLVFLIFLAIPIYIYKVSDGASFVFFGKIISGYNGVVRIFSDCIFLTYLYLGLRELKNALALSKNKLSFEIEGNFIWVRYVFTFIIVVISLDIFFASSQILFDIFHFRTQNLVMSSLVISLFIMAYYGTQKSTILIPYFLLEEKKERVGNKSVNSNLNTDFKVLEEKLQKVMDKEKLYLNPELTLDLLAKEIGTTNKKLSALFNKYLSTTFYDFINSHRIKTFKQYINLSEYKNLTIEGLAYECGFKSKASFYRVFKKETGMSPTQYKNTVK</sequence>
<keyword evidence="1" id="KW-0805">Transcription regulation</keyword>